<evidence type="ECO:0000256" key="2">
    <source>
        <dbReference type="ARBA" id="ARBA00024446"/>
    </source>
</evidence>
<protein>
    <submittedName>
        <fullName evidence="5">BMC domain-containing protein</fullName>
    </submittedName>
</protein>
<dbReference type="OrthoDB" id="9791973at2"/>
<feature type="domain" description="BMC" evidence="4">
    <location>
        <begin position="4"/>
        <end position="86"/>
    </location>
</feature>
<dbReference type="Proteomes" id="UP000308430">
    <property type="component" value="Unassembled WGS sequence"/>
</dbReference>
<sequence length="182" mass="18689">MLHAIGLIELNSIAKGIEAGDAMLKAAEVTLLVAKTICPGKYIVMVGGDVAATHRAVEVGTEAAEHTLVDQFTIPNIHASILPSISGVTPIDKVQAVGVVETYSVGACIESADAAVKAASVVPIRTHLAFGIGGKCYYVLNGDVADVTAAVRTGADLAAAKGLLVQYTVLPRPHPQLVDALL</sequence>
<dbReference type="EMBL" id="SSOC01000001">
    <property type="protein sequence ID" value="THF67012.1"/>
    <property type="molecule type" value="Genomic_DNA"/>
</dbReference>
<dbReference type="InterPro" id="IPR044872">
    <property type="entry name" value="CcmK/CsoS1_BMC"/>
</dbReference>
<evidence type="ECO:0000313" key="6">
    <source>
        <dbReference type="Proteomes" id="UP000308430"/>
    </source>
</evidence>
<dbReference type="Gene3D" id="3.30.70.1710">
    <property type="match status" value="2"/>
</dbReference>
<dbReference type="PROSITE" id="PS51930">
    <property type="entry name" value="BMC_2"/>
    <property type="match status" value="2"/>
</dbReference>
<feature type="domain" description="BMC" evidence="4">
    <location>
        <begin position="96"/>
        <end position="182"/>
    </location>
</feature>
<dbReference type="PANTHER" id="PTHR33941:SF10">
    <property type="entry name" value="BACTERIAL MICROCOMPARTMENT SHELL PROTEIN EUTM"/>
    <property type="match status" value="1"/>
</dbReference>
<dbReference type="InterPro" id="IPR050575">
    <property type="entry name" value="BMC_shell"/>
</dbReference>
<dbReference type="SMART" id="SM00877">
    <property type="entry name" value="BMC"/>
    <property type="match status" value="2"/>
</dbReference>
<dbReference type="SUPFAM" id="SSF143414">
    <property type="entry name" value="CcmK-like"/>
    <property type="match status" value="2"/>
</dbReference>
<accession>A0A4S4B313</accession>
<dbReference type="RefSeq" id="WP_136346421.1">
    <property type="nucleotide sequence ID" value="NZ_SSOC01000001.1"/>
</dbReference>
<evidence type="ECO:0000256" key="3">
    <source>
        <dbReference type="PROSITE-ProRule" id="PRU01278"/>
    </source>
</evidence>
<reference evidence="5 6" key="1">
    <citation type="submission" date="2019-04" db="EMBL/GenBank/DDBJ databases">
        <title>Azoarcus nasutitermitis sp. nov. isolated from termite nest.</title>
        <authorList>
            <person name="Lin S.-Y."/>
            <person name="Hameed A."/>
            <person name="Hsu Y.-H."/>
            <person name="Young C.-C."/>
        </authorList>
    </citation>
    <scope>NUCLEOTIDE SEQUENCE [LARGE SCALE GENOMIC DNA]</scope>
    <source>
        <strain evidence="5 6">CC-YHH838</strain>
    </source>
</reference>
<dbReference type="PIRSF" id="PIRSF034834">
    <property type="entry name" value="PduT"/>
    <property type="match status" value="1"/>
</dbReference>
<proteinExistence type="inferred from homology"/>
<dbReference type="PANTHER" id="PTHR33941">
    <property type="entry name" value="PROPANEDIOL UTILIZATION PROTEIN PDUA"/>
    <property type="match status" value="1"/>
</dbReference>
<keyword evidence="6" id="KW-1185">Reference proteome</keyword>
<dbReference type="InterPro" id="IPR037233">
    <property type="entry name" value="CcmK-like_sf"/>
</dbReference>
<gene>
    <name evidence="5" type="ORF">E6C76_01060</name>
</gene>
<evidence type="ECO:0000313" key="5">
    <source>
        <dbReference type="EMBL" id="THF67012.1"/>
    </source>
</evidence>
<organism evidence="5 6">
    <name type="scientific">Pseudothauera nasutitermitis</name>
    <dbReference type="NCBI Taxonomy" id="2565930"/>
    <lineage>
        <taxon>Bacteria</taxon>
        <taxon>Pseudomonadati</taxon>
        <taxon>Pseudomonadota</taxon>
        <taxon>Betaproteobacteria</taxon>
        <taxon>Rhodocyclales</taxon>
        <taxon>Zoogloeaceae</taxon>
        <taxon>Pseudothauera</taxon>
    </lineage>
</organism>
<dbReference type="GO" id="GO:0031469">
    <property type="term" value="C:bacterial microcompartment"/>
    <property type="evidence" value="ECO:0007669"/>
    <property type="project" value="UniProtKB-SubCell"/>
</dbReference>
<comment type="caution">
    <text evidence="5">The sequence shown here is derived from an EMBL/GenBank/DDBJ whole genome shotgun (WGS) entry which is preliminary data.</text>
</comment>
<comment type="similarity">
    <text evidence="3">Belongs to the bacterial microcompartments protein family.</text>
</comment>
<dbReference type="CDD" id="cd07054">
    <property type="entry name" value="BMC_PduT_repeat2"/>
    <property type="match status" value="1"/>
</dbReference>
<evidence type="ECO:0000256" key="1">
    <source>
        <dbReference type="ARBA" id="ARBA00024322"/>
    </source>
</evidence>
<dbReference type="Pfam" id="PF00936">
    <property type="entry name" value="BMC"/>
    <property type="match status" value="2"/>
</dbReference>
<dbReference type="InterPro" id="IPR011238">
    <property type="entry name" value="Micro_shell_prot_PduT"/>
</dbReference>
<comment type="subcellular location">
    <subcellularLocation>
        <location evidence="1">Bacterial microcompartment</location>
    </subcellularLocation>
</comment>
<dbReference type="CDD" id="cd07053">
    <property type="entry name" value="BMC_PduT_repeat1"/>
    <property type="match status" value="1"/>
</dbReference>
<keyword evidence="2" id="KW-1283">Bacterial microcompartment</keyword>
<name>A0A4S4B313_9RHOO</name>
<dbReference type="InterPro" id="IPR000249">
    <property type="entry name" value="BMC_dom"/>
</dbReference>
<evidence type="ECO:0000259" key="4">
    <source>
        <dbReference type="PROSITE" id="PS51930"/>
    </source>
</evidence>
<dbReference type="AlphaFoldDB" id="A0A4S4B313"/>